<dbReference type="GO" id="GO:0031507">
    <property type="term" value="P:heterochromatin formation"/>
    <property type="evidence" value="ECO:0007669"/>
    <property type="project" value="TreeGrafter"/>
</dbReference>
<feature type="coiled-coil region" evidence="4">
    <location>
        <begin position="373"/>
        <end position="466"/>
    </location>
</feature>
<dbReference type="EMBL" id="CAJNRF010002783">
    <property type="protein sequence ID" value="CAF2042570.1"/>
    <property type="molecule type" value="Genomic_DNA"/>
</dbReference>
<dbReference type="EMBL" id="CAJOBG010002396">
    <property type="protein sequence ID" value="CAF4004015.1"/>
    <property type="molecule type" value="Genomic_DNA"/>
</dbReference>
<dbReference type="Gene3D" id="1.20.5.1160">
    <property type="entry name" value="Vasodilator-stimulated phosphoprotein"/>
    <property type="match status" value="1"/>
</dbReference>
<dbReference type="EMBL" id="CAJNRE010011658">
    <property type="protein sequence ID" value="CAF2103746.1"/>
    <property type="molecule type" value="Genomic_DNA"/>
</dbReference>
<dbReference type="PANTHER" id="PTHR45721:SF12">
    <property type="entry name" value="INTERMEDIATE FILAMENT PROTEIN IFA-1"/>
    <property type="match status" value="1"/>
</dbReference>
<feature type="domain" description="C2" evidence="6">
    <location>
        <begin position="637"/>
        <end position="762"/>
    </location>
</feature>
<evidence type="ECO:0000313" key="10">
    <source>
        <dbReference type="EMBL" id="CAF4004015.1"/>
    </source>
</evidence>
<feature type="compositionally biased region" description="Gly residues" evidence="5">
    <location>
        <begin position="476"/>
        <end position="498"/>
    </location>
</feature>
<evidence type="ECO:0000259" key="6">
    <source>
        <dbReference type="PROSITE" id="PS50004"/>
    </source>
</evidence>
<dbReference type="SMART" id="SM00239">
    <property type="entry name" value="C2"/>
    <property type="match status" value="1"/>
</dbReference>
<dbReference type="PROSITE" id="PS51842">
    <property type="entry name" value="IF_ROD_2"/>
    <property type="match status" value="1"/>
</dbReference>
<dbReference type="Pfam" id="PF00038">
    <property type="entry name" value="Filament"/>
    <property type="match status" value="1"/>
</dbReference>
<evidence type="ECO:0000313" key="9">
    <source>
        <dbReference type="EMBL" id="CAF2103746.1"/>
    </source>
</evidence>
<evidence type="ECO:0000256" key="2">
    <source>
        <dbReference type="ARBA" id="ARBA00023054"/>
    </source>
</evidence>
<sequence>MDNRGNYRDSDRDERDQRRDPSSSSSTQPNRTEEEETTNYRSQITPRSTNITNRVAPVSNNIVMERFYSYGIGAGVPLKPGAKSAAVVAIQENREREKRELTHLNDRFASYIERVRYLEAQNKKLQLELEHLRGKWGTQTGKVKEMYEVEVREARRIIDETAKDRAAAELRAKRAEEETLKFKDKYETLLAGRDSDRQKIDALQKQLADNEADLNLFRRRLVDLEDEQKRYRAESQKLILDIQRVTQDLDHETIARVQLENEKQSLEEEINFLKQIHAQEIEELKQANLVGTALDPANFFKHELSSAIRDIREEYEQLNNQQRGELESWYRLKVTQAVQEIQSRRAIEAPDSIREREEIKKLRTLVTDSRKDISAIRQRNGELENRIQELEELVQIERREGIQSTNERDREIQELRSRLEELGRDYDELVTTKSSLDAEIAIYRKLLEGEENRQGLKQIVANVEEQARIEFAAAGGNSGGGGAAGGGGGGGGGGGAAATGGATSYSYSRSYRTTSGGQESEDRSSTERDTSGSRRGRENTPSGGDHGGIPTSSSYERHSSPPSSTSADNIRGNSDRHPPTIHEETSRSSNVVKRLRDQSESIDRSSSGRAGAEGDDSSLEDPNERRDRLQGQRKDEGYGKIRCGFRYDRTRSKFIVRVFEARDLINTDKNSLSDPYVRLLLLPDKRKKTKRRTKIMKDTLAPVFDETFEYDITYEEAKLKTLDIAVKNDRSLFSTEKVYMGQALVPLANYNIDDANLSDDWFTLEAEGALALRLKALDA</sequence>
<evidence type="ECO:0000256" key="5">
    <source>
        <dbReference type="SAM" id="MobiDB-lite"/>
    </source>
</evidence>
<feature type="compositionally biased region" description="Basic and acidic residues" evidence="5">
    <location>
        <begin position="573"/>
        <end position="586"/>
    </location>
</feature>
<dbReference type="Gene3D" id="1.20.5.170">
    <property type="match status" value="1"/>
</dbReference>
<dbReference type="SUPFAM" id="SSF49562">
    <property type="entry name" value="C2 domain (Calcium/lipid-binding domain, CaLB)"/>
    <property type="match status" value="1"/>
</dbReference>
<dbReference type="PROSITE" id="PS50004">
    <property type="entry name" value="C2"/>
    <property type="match status" value="1"/>
</dbReference>
<evidence type="ECO:0000256" key="4">
    <source>
        <dbReference type="SAM" id="Coils"/>
    </source>
</evidence>
<dbReference type="PROSITE" id="PS00226">
    <property type="entry name" value="IF_ROD_1"/>
    <property type="match status" value="1"/>
</dbReference>
<dbReference type="GO" id="GO:0006998">
    <property type="term" value="P:nuclear envelope organization"/>
    <property type="evidence" value="ECO:0007669"/>
    <property type="project" value="TreeGrafter"/>
</dbReference>
<evidence type="ECO:0000313" key="11">
    <source>
        <dbReference type="Proteomes" id="UP000663824"/>
    </source>
</evidence>
<dbReference type="Proteomes" id="UP000663856">
    <property type="component" value="Unassembled WGS sequence"/>
</dbReference>
<dbReference type="Gene3D" id="1.20.5.500">
    <property type="entry name" value="Single helix bin"/>
    <property type="match status" value="1"/>
</dbReference>
<feature type="coiled-coil region" evidence="4">
    <location>
        <begin position="87"/>
        <end position="328"/>
    </location>
</feature>
<comment type="caution">
    <text evidence="9">The sequence shown here is derived from an EMBL/GenBank/DDBJ whole genome shotgun (WGS) entry which is preliminary data.</text>
</comment>
<dbReference type="GO" id="GO:0005652">
    <property type="term" value="C:nuclear lamina"/>
    <property type="evidence" value="ECO:0007669"/>
    <property type="project" value="TreeGrafter"/>
</dbReference>
<feature type="compositionally biased region" description="Basic and acidic residues" evidence="5">
    <location>
        <begin position="1"/>
        <end position="21"/>
    </location>
</feature>
<evidence type="ECO:0000256" key="3">
    <source>
        <dbReference type="RuleBase" id="RU000685"/>
    </source>
</evidence>
<keyword evidence="1 3" id="KW-0403">Intermediate filament</keyword>
<dbReference type="SUPFAM" id="SSF64593">
    <property type="entry name" value="Intermediate filament protein, coiled coil region"/>
    <property type="match status" value="2"/>
</dbReference>
<dbReference type="GO" id="GO:0005882">
    <property type="term" value="C:intermediate filament"/>
    <property type="evidence" value="ECO:0007669"/>
    <property type="project" value="UniProtKB-KW"/>
</dbReference>
<dbReference type="GO" id="GO:0007097">
    <property type="term" value="P:nuclear migration"/>
    <property type="evidence" value="ECO:0007669"/>
    <property type="project" value="TreeGrafter"/>
</dbReference>
<dbReference type="InterPro" id="IPR018039">
    <property type="entry name" value="IF_conserved"/>
</dbReference>
<accession>A0A816U360</accession>
<feature type="region of interest" description="Disordered" evidence="5">
    <location>
        <begin position="475"/>
        <end position="635"/>
    </location>
</feature>
<dbReference type="SMART" id="SM01391">
    <property type="entry name" value="Filament"/>
    <property type="match status" value="1"/>
</dbReference>
<dbReference type="Pfam" id="PF00168">
    <property type="entry name" value="C2"/>
    <property type="match status" value="1"/>
</dbReference>
<feature type="compositionally biased region" description="Basic and acidic residues" evidence="5">
    <location>
        <begin position="520"/>
        <end position="538"/>
    </location>
</feature>
<dbReference type="Gene3D" id="2.60.40.150">
    <property type="entry name" value="C2 domain"/>
    <property type="match status" value="1"/>
</dbReference>
<feature type="compositionally biased region" description="Polar residues" evidence="5">
    <location>
        <begin position="39"/>
        <end position="52"/>
    </location>
</feature>
<dbReference type="AlphaFoldDB" id="A0A816U360"/>
<proteinExistence type="inferred from homology"/>
<dbReference type="InterPro" id="IPR035892">
    <property type="entry name" value="C2_domain_sf"/>
</dbReference>
<gene>
    <name evidence="9" type="ORF">MBJ925_LOCUS22783</name>
    <name evidence="10" type="ORF">OVN521_LOCUS15220</name>
    <name evidence="8" type="ORF">WKI299_LOCUS8590</name>
</gene>
<dbReference type="Proteomes" id="UP000663824">
    <property type="component" value="Unassembled WGS sequence"/>
</dbReference>
<keyword evidence="12" id="KW-1185">Reference proteome</keyword>
<feature type="compositionally biased region" description="Low complexity" evidence="5">
    <location>
        <begin position="550"/>
        <end position="566"/>
    </location>
</feature>
<reference evidence="9" key="1">
    <citation type="submission" date="2021-02" db="EMBL/GenBank/DDBJ databases">
        <authorList>
            <person name="Nowell W R."/>
        </authorList>
    </citation>
    <scope>NUCLEOTIDE SEQUENCE</scope>
</reference>
<evidence type="ECO:0000259" key="7">
    <source>
        <dbReference type="PROSITE" id="PS51842"/>
    </source>
</evidence>
<feature type="region of interest" description="Disordered" evidence="5">
    <location>
        <begin position="1"/>
        <end position="52"/>
    </location>
</feature>
<dbReference type="InterPro" id="IPR000008">
    <property type="entry name" value="C2_dom"/>
</dbReference>
<feature type="compositionally biased region" description="Basic and acidic residues" evidence="5">
    <location>
        <begin position="622"/>
        <end position="635"/>
    </location>
</feature>
<keyword evidence="2 4" id="KW-0175">Coiled coil</keyword>
<protein>
    <submittedName>
        <fullName evidence="9">Uncharacterized protein</fullName>
    </submittedName>
</protein>
<dbReference type="Proteomes" id="UP000663866">
    <property type="component" value="Unassembled WGS sequence"/>
</dbReference>
<comment type="similarity">
    <text evidence="3">Belongs to the intermediate filament family.</text>
</comment>
<feature type="compositionally biased region" description="Basic and acidic residues" evidence="5">
    <location>
        <begin position="594"/>
        <end position="603"/>
    </location>
</feature>
<dbReference type="PANTHER" id="PTHR45721">
    <property type="entry name" value="LAMIN DM0-RELATED"/>
    <property type="match status" value="1"/>
</dbReference>
<dbReference type="GO" id="GO:0005200">
    <property type="term" value="F:structural constituent of cytoskeleton"/>
    <property type="evidence" value="ECO:0007669"/>
    <property type="project" value="TreeGrafter"/>
</dbReference>
<evidence type="ECO:0000256" key="1">
    <source>
        <dbReference type="ARBA" id="ARBA00022754"/>
    </source>
</evidence>
<name>A0A816U360_9BILA</name>
<dbReference type="GO" id="GO:0090435">
    <property type="term" value="P:protein localization to nuclear envelope"/>
    <property type="evidence" value="ECO:0007669"/>
    <property type="project" value="TreeGrafter"/>
</dbReference>
<feature type="domain" description="IF rod" evidence="7">
    <location>
        <begin position="97"/>
        <end position="454"/>
    </location>
</feature>
<evidence type="ECO:0000313" key="8">
    <source>
        <dbReference type="EMBL" id="CAF2042570.1"/>
    </source>
</evidence>
<feature type="compositionally biased region" description="Low complexity" evidence="5">
    <location>
        <begin position="499"/>
        <end position="517"/>
    </location>
</feature>
<dbReference type="GO" id="GO:0051664">
    <property type="term" value="P:nuclear pore localization"/>
    <property type="evidence" value="ECO:0007669"/>
    <property type="project" value="TreeGrafter"/>
</dbReference>
<dbReference type="InterPro" id="IPR039008">
    <property type="entry name" value="IF_rod_dom"/>
</dbReference>
<evidence type="ECO:0000313" key="12">
    <source>
        <dbReference type="Proteomes" id="UP000663866"/>
    </source>
</evidence>
<organism evidence="9 11">
    <name type="scientific">Rotaria magnacalcarata</name>
    <dbReference type="NCBI Taxonomy" id="392030"/>
    <lineage>
        <taxon>Eukaryota</taxon>
        <taxon>Metazoa</taxon>
        <taxon>Spiralia</taxon>
        <taxon>Gnathifera</taxon>
        <taxon>Rotifera</taxon>
        <taxon>Eurotatoria</taxon>
        <taxon>Bdelloidea</taxon>
        <taxon>Philodinida</taxon>
        <taxon>Philodinidae</taxon>
        <taxon>Rotaria</taxon>
    </lineage>
</organism>